<gene>
    <name evidence="2" type="ORF">DERYTH_LOCUS8753</name>
</gene>
<accession>A0A9N9D250</accession>
<comment type="caution">
    <text evidence="2">The sequence shown here is derived from an EMBL/GenBank/DDBJ whole genome shotgun (WGS) entry which is preliminary data.</text>
</comment>
<proteinExistence type="predicted"/>
<feature type="compositionally biased region" description="Polar residues" evidence="1">
    <location>
        <begin position="23"/>
        <end position="46"/>
    </location>
</feature>
<protein>
    <submittedName>
        <fullName evidence="2">4620_t:CDS:1</fullName>
    </submittedName>
</protein>
<dbReference type="EMBL" id="CAJVPY010004584">
    <property type="protein sequence ID" value="CAG8623299.1"/>
    <property type="molecule type" value="Genomic_DNA"/>
</dbReference>
<dbReference type="Proteomes" id="UP000789405">
    <property type="component" value="Unassembled WGS sequence"/>
</dbReference>
<evidence type="ECO:0000313" key="2">
    <source>
        <dbReference type="EMBL" id="CAG8623299.1"/>
    </source>
</evidence>
<evidence type="ECO:0000313" key="3">
    <source>
        <dbReference type="Proteomes" id="UP000789405"/>
    </source>
</evidence>
<keyword evidence="3" id="KW-1185">Reference proteome</keyword>
<dbReference type="AlphaFoldDB" id="A0A9N9D250"/>
<sequence>PADTIVPRCQGRVKNEDNPVYNPIQNFSGQNQMLPNNPTQNFTGQN</sequence>
<evidence type="ECO:0000256" key="1">
    <source>
        <dbReference type="SAM" id="MobiDB-lite"/>
    </source>
</evidence>
<feature type="region of interest" description="Disordered" evidence="1">
    <location>
        <begin position="1"/>
        <end position="46"/>
    </location>
</feature>
<name>A0A9N9D250_9GLOM</name>
<feature type="non-terminal residue" evidence="2">
    <location>
        <position position="1"/>
    </location>
</feature>
<organism evidence="2 3">
    <name type="scientific">Dentiscutata erythropus</name>
    <dbReference type="NCBI Taxonomy" id="1348616"/>
    <lineage>
        <taxon>Eukaryota</taxon>
        <taxon>Fungi</taxon>
        <taxon>Fungi incertae sedis</taxon>
        <taxon>Mucoromycota</taxon>
        <taxon>Glomeromycotina</taxon>
        <taxon>Glomeromycetes</taxon>
        <taxon>Diversisporales</taxon>
        <taxon>Gigasporaceae</taxon>
        <taxon>Dentiscutata</taxon>
    </lineage>
</organism>
<reference evidence="2" key="1">
    <citation type="submission" date="2021-06" db="EMBL/GenBank/DDBJ databases">
        <authorList>
            <person name="Kallberg Y."/>
            <person name="Tangrot J."/>
            <person name="Rosling A."/>
        </authorList>
    </citation>
    <scope>NUCLEOTIDE SEQUENCE</scope>
    <source>
        <strain evidence="2">MA453B</strain>
    </source>
</reference>